<protein>
    <recommendedName>
        <fullName evidence="3">DinB superfamily protein</fullName>
    </recommendedName>
</protein>
<keyword evidence="2" id="KW-1185">Reference proteome</keyword>
<gene>
    <name evidence="1" type="ORF">SAMN05421833_11338</name>
</gene>
<proteinExistence type="predicted"/>
<evidence type="ECO:0000313" key="1">
    <source>
        <dbReference type="EMBL" id="SIR69250.1"/>
    </source>
</evidence>
<dbReference type="EMBL" id="FTNI01000013">
    <property type="protein sequence ID" value="SIR69250.1"/>
    <property type="molecule type" value="Genomic_DNA"/>
</dbReference>
<dbReference type="STRING" id="58117.SAMN05421833_11338"/>
<dbReference type="AlphaFoldDB" id="A0A1N7D0D4"/>
<sequence length="215" mass="23867">MLAGMNHRVYLELGPKKVFACSIDWPGWCRIGKTEEAALGTLVDYTPRFRVIAERAGLEFAPGEPEVVARVKGDSTTDFGAISAIPGFDREPVDAPEAARAAALARAAWAVFAEVTAASPEELRKGPRGGGRDRDKMVSHVVEAERAYARKIGVRHKPFKDEAGRIAMREDIVRALERPAEAFPPGGEGWPVRYAARRIIWHVVDHIWEMEDRRL</sequence>
<reference evidence="2" key="1">
    <citation type="submission" date="2017-01" db="EMBL/GenBank/DDBJ databases">
        <authorList>
            <person name="Varghese N."/>
            <person name="Submissions S."/>
        </authorList>
    </citation>
    <scope>NUCLEOTIDE SEQUENCE [LARGE SCALE GENOMIC DNA]</scope>
    <source>
        <strain evidence="2">ATCC 12950</strain>
    </source>
</reference>
<dbReference type="SUPFAM" id="SSF109854">
    <property type="entry name" value="DinB/YfiT-like putative metalloenzymes"/>
    <property type="match status" value="1"/>
</dbReference>
<dbReference type="InterPro" id="IPR034660">
    <property type="entry name" value="DinB/YfiT-like"/>
</dbReference>
<accession>A0A1N7D0D4</accession>
<evidence type="ECO:0000313" key="2">
    <source>
        <dbReference type="Proteomes" id="UP000186096"/>
    </source>
</evidence>
<name>A0A1N7D0D4_9ACTN</name>
<evidence type="ECO:0008006" key="3">
    <source>
        <dbReference type="Google" id="ProtNLM"/>
    </source>
</evidence>
<dbReference type="Proteomes" id="UP000186096">
    <property type="component" value="Unassembled WGS sequence"/>
</dbReference>
<organism evidence="1 2">
    <name type="scientific">Microbispora rosea</name>
    <dbReference type="NCBI Taxonomy" id="58117"/>
    <lineage>
        <taxon>Bacteria</taxon>
        <taxon>Bacillati</taxon>
        <taxon>Actinomycetota</taxon>
        <taxon>Actinomycetes</taxon>
        <taxon>Streptosporangiales</taxon>
        <taxon>Streptosporangiaceae</taxon>
        <taxon>Microbispora</taxon>
    </lineage>
</organism>